<keyword evidence="2" id="KW-0270">Exopolysaccharide synthesis</keyword>
<evidence type="ECO:0000313" key="5">
    <source>
        <dbReference type="EMBL" id="MBL6081176.1"/>
    </source>
</evidence>
<evidence type="ECO:0000256" key="1">
    <source>
        <dbReference type="ARBA" id="ARBA00006464"/>
    </source>
</evidence>
<comment type="caution">
    <text evidence="5">The sequence shown here is derived from an EMBL/GenBank/DDBJ whole genome shotgun (WGS) entry which is preliminary data.</text>
</comment>
<keyword evidence="5" id="KW-0808">Transferase</keyword>
<organism evidence="5 6">
    <name type="scientific">Belnapia arida</name>
    <dbReference type="NCBI Taxonomy" id="2804533"/>
    <lineage>
        <taxon>Bacteria</taxon>
        <taxon>Pseudomonadati</taxon>
        <taxon>Pseudomonadota</taxon>
        <taxon>Alphaproteobacteria</taxon>
        <taxon>Acetobacterales</taxon>
        <taxon>Roseomonadaceae</taxon>
        <taxon>Belnapia</taxon>
    </lineage>
</organism>
<evidence type="ECO:0000259" key="4">
    <source>
        <dbReference type="Pfam" id="PF02397"/>
    </source>
</evidence>
<name>A0ABS1UD49_9PROT</name>
<dbReference type="RefSeq" id="WP_202834397.1">
    <property type="nucleotide sequence ID" value="NZ_JAETWB010000022.1"/>
</dbReference>
<sequence length="260" mass="29179">MSAALRQQVLPQPQARMGDVLRRLLDVTLASLAVLVLLPVFLLVALAILVEGGRPVFFSQVRLGQYGRPFWMFKFRKFRNDLGSGGAPLTQENDPRLTHIGRALRATKLDELPQLWNVIRGDMSIVGPRPEVPDFVDCFSGELLRILNHRPGILGPSQYVLRNEASLFPEEGDPLAHYRAVLFPIKGHIDLQYYEQRTVLQDLRWMVLTVSGVVHYEQSLPARLAHIDGGPKELLGRLDASLRHRTDEGDRAALGNGVRI</sequence>
<protein>
    <submittedName>
        <fullName evidence="5">Sugar transferase</fullName>
    </submittedName>
</protein>
<keyword evidence="3" id="KW-1133">Transmembrane helix</keyword>
<gene>
    <name evidence="5" type="ORF">JMJ56_24555</name>
</gene>
<evidence type="ECO:0000256" key="2">
    <source>
        <dbReference type="ARBA" id="ARBA00023169"/>
    </source>
</evidence>
<comment type="similarity">
    <text evidence="1">Belongs to the bacterial sugar transferase family.</text>
</comment>
<dbReference type="InterPro" id="IPR003362">
    <property type="entry name" value="Bact_transf"/>
</dbReference>
<dbReference type="Pfam" id="PF02397">
    <property type="entry name" value="Bac_transf"/>
    <property type="match status" value="1"/>
</dbReference>
<keyword evidence="3" id="KW-0472">Membrane</keyword>
<dbReference type="EMBL" id="JAETWB010000022">
    <property type="protein sequence ID" value="MBL6081176.1"/>
    <property type="molecule type" value="Genomic_DNA"/>
</dbReference>
<keyword evidence="3" id="KW-0812">Transmembrane</keyword>
<accession>A0ABS1UD49</accession>
<reference evidence="5 6" key="1">
    <citation type="submission" date="2021-01" db="EMBL/GenBank/DDBJ databases">
        <title>Belnapia mucosa sp. nov. and Belnapia arida sp. nov., isolated from the Tabernas Desert (Almeria, Spain).</title>
        <authorList>
            <person name="Molina-Menor E."/>
            <person name="Vidal-Verdu A."/>
            <person name="Calonge A."/>
            <person name="Satari L."/>
            <person name="Pereto J."/>
            <person name="Porcar M."/>
        </authorList>
    </citation>
    <scope>NUCLEOTIDE SEQUENCE [LARGE SCALE GENOMIC DNA]</scope>
    <source>
        <strain evidence="5 6">T18</strain>
    </source>
</reference>
<evidence type="ECO:0000256" key="3">
    <source>
        <dbReference type="SAM" id="Phobius"/>
    </source>
</evidence>
<dbReference type="GO" id="GO:0016740">
    <property type="term" value="F:transferase activity"/>
    <property type="evidence" value="ECO:0007669"/>
    <property type="project" value="UniProtKB-KW"/>
</dbReference>
<dbReference type="PANTHER" id="PTHR30576:SF0">
    <property type="entry name" value="UNDECAPRENYL-PHOSPHATE N-ACETYLGALACTOSAMINYL 1-PHOSPHATE TRANSFERASE-RELATED"/>
    <property type="match status" value="1"/>
</dbReference>
<evidence type="ECO:0000313" key="6">
    <source>
        <dbReference type="Proteomes" id="UP000660885"/>
    </source>
</evidence>
<feature type="domain" description="Bacterial sugar transferase" evidence="4">
    <location>
        <begin position="22"/>
        <end position="214"/>
    </location>
</feature>
<keyword evidence="6" id="KW-1185">Reference proteome</keyword>
<dbReference type="Proteomes" id="UP000660885">
    <property type="component" value="Unassembled WGS sequence"/>
</dbReference>
<dbReference type="PANTHER" id="PTHR30576">
    <property type="entry name" value="COLANIC BIOSYNTHESIS UDP-GLUCOSE LIPID CARRIER TRANSFERASE"/>
    <property type="match status" value="1"/>
</dbReference>
<feature type="transmembrane region" description="Helical" evidence="3">
    <location>
        <begin position="27"/>
        <end position="50"/>
    </location>
</feature>
<proteinExistence type="inferred from homology"/>